<evidence type="ECO:0000256" key="1">
    <source>
        <dbReference type="SAM" id="MobiDB-lite"/>
    </source>
</evidence>
<reference evidence="2 3" key="1">
    <citation type="journal article" date="2021" name="Elife">
        <title>Chloroplast acquisition without the gene transfer in kleptoplastic sea slugs, Plakobranchus ocellatus.</title>
        <authorList>
            <person name="Maeda T."/>
            <person name="Takahashi S."/>
            <person name="Yoshida T."/>
            <person name="Shimamura S."/>
            <person name="Takaki Y."/>
            <person name="Nagai Y."/>
            <person name="Toyoda A."/>
            <person name="Suzuki Y."/>
            <person name="Arimoto A."/>
            <person name="Ishii H."/>
            <person name="Satoh N."/>
            <person name="Nishiyama T."/>
            <person name="Hasebe M."/>
            <person name="Maruyama T."/>
            <person name="Minagawa J."/>
            <person name="Obokata J."/>
            <person name="Shigenobu S."/>
        </authorList>
    </citation>
    <scope>NUCLEOTIDE SEQUENCE [LARGE SCALE GENOMIC DNA]</scope>
</reference>
<sequence>MVAKHGPTPRRFKTRHTRSKCGATGDFSRYHGQKRKPTKKLYKWLADVCERLLQQHMKRKLSYTGHIVRGSSGPLLLPSLEGKIEGKRRQGRPRRNWMDDVKEWSGSKSYGDTNGRSRTEKNGEIGLPTFETKTALDYHYYLEHVYMITLVS</sequence>
<name>A0AAV4JDD2_9GAST</name>
<accession>A0AAV4JDD2</accession>
<feature type="region of interest" description="Disordered" evidence="1">
    <location>
        <begin position="1"/>
        <end position="32"/>
    </location>
</feature>
<organism evidence="2 3">
    <name type="scientific">Elysia marginata</name>
    <dbReference type="NCBI Taxonomy" id="1093978"/>
    <lineage>
        <taxon>Eukaryota</taxon>
        <taxon>Metazoa</taxon>
        <taxon>Spiralia</taxon>
        <taxon>Lophotrochozoa</taxon>
        <taxon>Mollusca</taxon>
        <taxon>Gastropoda</taxon>
        <taxon>Heterobranchia</taxon>
        <taxon>Euthyneura</taxon>
        <taxon>Panpulmonata</taxon>
        <taxon>Sacoglossa</taxon>
        <taxon>Placobranchoidea</taxon>
        <taxon>Plakobranchidae</taxon>
        <taxon>Elysia</taxon>
    </lineage>
</organism>
<dbReference type="Proteomes" id="UP000762676">
    <property type="component" value="Unassembled WGS sequence"/>
</dbReference>
<comment type="caution">
    <text evidence="2">The sequence shown here is derived from an EMBL/GenBank/DDBJ whole genome shotgun (WGS) entry which is preliminary data.</text>
</comment>
<keyword evidence="3" id="KW-1185">Reference proteome</keyword>
<gene>
    <name evidence="2" type="ORF">ElyMa_001568600</name>
</gene>
<evidence type="ECO:0000313" key="3">
    <source>
        <dbReference type="Proteomes" id="UP000762676"/>
    </source>
</evidence>
<proteinExistence type="predicted"/>
<evidence type="ECO:0000313" key="2">
    <source>
        <dbReference type="EMBL" id="GFS20355.1"/>
    </source>
</evidence>
<feature type="compositionally biased region" description="Basic residues" evidence="1">
    <location>
        <begin position="7"/>
        <end position="19"/>
    </location>
</feature>
<protein>
    <submittedName>
        <fullName evidence="2">UDP-glucuronosyltransferase 2A1-like</fullName>
    </submittedName>
</protein>
<dbReference type="EMBL" id="BMAT01003100">
    <property type="protein sequence ID" value="GFS20355.1"/>
    <property type="molecule type" value="Genomic_DNA"/>
</dbReference>
<dbReference type="AlphaFoldDB" id="A0AAV4JDD2"/>